<feature type="region of interest" description="Disordered" evidence="8">
    <location>
        <begin position="1"/>
        <end position="29"/>
    </location>
</feature>
<dbReference type="HAMAP" id="MF_00178">
    <property type="entry name" value="Lumazine_synth"/>
    <property type="match status" value="1"/>
</dbReference>
<keyword evidence="5 7" id="KW-0808">Transferase</keyword>
<evidence type="ECO:0000256" key="6">
    <source>
        <dbReference type="ARBA" id="ARBA00048785"/>
    </source>
</evidence>
<feature type="binding site" evidence="7">
    <location>
        <position position="137"/>
    </location>
    <ligand>
        <name>5-amino-6-(D-ribitylamino)uracil</name>
        <dbReference type="ChEBI" id="CHEBI:15934"/>
    </ligand>
</feature>
<sequence>MNQSSRLGGTPGTIAHSGSTPGTFAHSGGTPGTIAHPRIAVLRARWHADLVDRAADGFIARMAELGIDKDRIDLIDLPGAFEIPLEAQRLAKAGRHAAVVAMALVVDGGIYRHDFVAATVVQALMRVQLDAGMPVFSVVLTPHHFHEHDTHQGFFAEHLVTKGREAADACMATPAARERLSAPAPTMVDVA</sequence>
<comment type="catalytic activity">
    <reaction evidence="6 7">
        <text>(2S)-2-hydroxy-3-oxobutyl phosphate + 5-amino-6-(D-ribitylamino)uracil = 6,7-dimethyl-8-(1-D-ribityl)lumazine + phosphate + 2 H2O + H(+)</text>
        <dbReference type="Rhea" id="RHEA:26152"/>
        <dbReference type="ChEBI" id="CHEBI:15377"/>
        <dbReference type="ChEBI" id="CHEBI:15378"/>
        <dbReference type="ChEBI" id="CHEBI:15934"/>
        <dbReference type="ChEBI" id="CHEBI:43474"/>
        <dbReference type="ChEBI" id="CHEBI:58201"/>
        <dbReference type="ChEBI" id="CHEBI:58830"/>
        <dbReference type="EC" id="2.5.1.78"/>
    </reaction>
</comment>
<dbReference type="InterPro" id="IPR002180">
    <property type="entry name" value="LS/RS"/>
</dbReference>
<keyword evidence="4 7" id="KW-0686">Riboflavin biosynthesis</keyword>
<reference evidence="10" key="1">
    <citation type="journal article" date="2019" name="Int. J. Syst. Evol. Microbiol.">
        <title>The Global Catalogue of Microorganisms (GCM) 10K type strain sequencing project: providing services to taxonomists for standard genome sequencing and annotation.</title>
        <authorList>
            <consortium name="The Broad Institute Genomics Platform"/>
            <consortium name="The Broad Institute Genome Sequencing Center for Infectious Disease"/>
            <person name="Wu L."/>
            <person name="Ma J."/>
        </authorList>
    </citation>
    <scope>NUCLEOTIDE SEQUENCE [LARGE SCALE GENOMIC DNA]</scope>
    <source>
        <strain evidence="10">CGMCC 1.10188</strain>
    </source>
</reference>
<evidence type="ECO:0000256" key="3">
    <source>
        <dbReference type="ARBA" id="ARBA00012664"/>
    </source>
</evidence>
<keyword evidence="10" id="KW-1185">Reference proteome</keyword>
<dbReference type="Proteomes" id="UP000603352">
    <property type="component" value="Unassembled WGS sequence"/>
</dbReference>
<proteinExistence type="inferred from homology"/>
<comment type="caution">
    <text evidence="7">Lacks conserved residue(s) required for the propagation of feature annotation.</text>
</comment>
<dbReference type="NCBIfam" id="NF009084">
    <property type="entry name" value="PRK12419.1"/>
    <property type="match status" value="1"/>
</dbReference>
<evidence type="ECO:0000256" key="5">
    <source>
        <dbReference type="ARBA" id="ARBA00022679"/>
    </source>
</evidence>
<comment type="similarity">
    <text evidence="2 7">Belongs to the DMRL synthase family.</text>
</comment>
<protein>
    <recommendedName>
        <fullName evidence="3 7">6,7-dimethyl-8-ribityllumazine synthase</fullName>
        <shortName evidence="7">DMRL synthase</shortName>
        <shortName evidence="7">LS</shortName>
        <shortName evidence="7">Lumazine synthase</shortName>
        <ecNumber evidence="3 7">2.5.1.78</ecNumber>
    </recommendedName>
</protein>
<evidence type="ECO:0000256" key="4">
    <source>
        <dbReference type="ARBA" id="ARBA00022619"/>
    </source>
</evidence>
<evidence type="ECO:0000313" key="10">
    <source>
        <dbReference type="Proteomes" id="UP000603352"/>
    </source>
</evidence>
<dbReference type="InterPro" id="IPR036467">
    <property type="entry name" value="LS/RS_sf"/>
</dbReference>
<dbReference type="Pfam" id="PF00885">
    <property type="entry name" value="DMRL_synthase"/>
    <property type="match status" value="1"/>
</dbReference>
<dbReference type="PANTHER" id="PTHR21058">
    <property type="entry name" value="6,7-DIMETHYL-8-RIBITYLLUMAZINE SYNTHASE DMRL SYNTHASE LUMAZINE SYNTHASE"/>
    <property type="match status" value="1"/>
</dbReference>
<dbReference type="Gene3D" id="3.40.50.960">
    <property type="entry name" value="Lumazine/riboflavin synthase"/>
    <property type="match status" value="1"/>
</dbReference>
<comment type="pathway">
    <text evidence="1 7">Cofactor biosynthesis; riboflavin biosynthesis; riboflavin from 2-hydroxy-3-oxobutyl phosphate and 5-amino-6-(D-ribitylamino)uracil: step 1/2.</text>
</comment>
<evidence type="ECO:0000256" key="7">
    <source>
        <dbReference type="HAMAP-Rule" id="MF_00178"/>
    </source>
</evidence>
<evidence type="ECO:0000256" key="8">
    <source>
        <dbReference type="SAM" id="MobiDB-lite"/>
    </source>
</evidence>
<dbReference type="RefSeq" id="WP_188577827.1">
    <property type="nucleotide sequence ID" value="NZ_BMDZ01000023.1"/>
</dbReference>
<evidence type="ECO:0000256" key="2">
    <source>
        <dbReference type="ARBA" id="ARBA00007424"/>
    </source>
</evidence>
<comment type="function">
    <text evidence="7">Catalyzes the formation of 6,7-dimethyl-8-ribityllumazine by condensation of 5-amino-6-(D-ribitylamino)uracil with 3,4-dihydroxy-2-butanone 4-phosphate. This is the penultimate step in the biosynthesis of riboflavin.</text>
</comment>
<evidence type="ECO:0000313" key="9">
    <source>
        <dbReference type="EMBL" id="GGB40477.1"/>
    </source>
</evidence>
<dbReference type="InterPro" id="IPR034964">
    <property type="entry name" value="LS"/>
</dbReference>
<accession>A0ABQ1II65</accession>
<feature type="active site" description="Proton donor" evidence="7">
    <location>
        <position position="112"/>
    </location>
</feature>
<name>A0ABQ1II65_9PROT</name>
<gene>
    <name evidence="7" type="primary">ribH</name>
    <name evidence="9" type="ORF">GCM10011505_22430</name>
</gene>
<evidence type="ECO:0000256" key="1">
    <source>
        <dbReference type="ARBA" id="ARBA00004917"/>
    </source>
</evidence>
<dbReference type="EMBL" id="BMDZ01000023">
    <property type="protein sequence ID" value="GGB40477.1"/>
    <property type="molecule type" value="Genomic_DNA"/>
</dbReference>
<dbReference type="SUPFAM" id="SSF52121">
    <property type="entry name" value="Lumazine synthase"/>
    <property type="match status" value="1"/>
</dbReference>
<feature type="binding site" evidence="7">
    <location>
        <begin position="104"/>
        <end position="106"/>
    </location>
    <ligand>
        <name>5-amino-6-(D-ribitylamino)uracil</name>
        <dbReference type="ChEBI" id="CHEBI:15934"/>
    </ligand>
</feature>
<organism evidence="9 10">
    <name type="scientific">Tistrella bauzanensis</name>
    <dbReference type="NCBI Taxonomy" id="657419"/>
    <lineage>
        <taxon>Bacteria</taxon>
        <taxon>Pseudomonadati</taxon>
        <taxon>Pseudomonadota</taxon>
        <taxon>Alphaproteobacteria</taxon>
        <taxon>Geminicoccales</taxon>
        <taxon>Geminicoccaceae</taxon>
        <taxon>Tistrella</taxon>
    </lineage>
</organism>
<dbReference type="EC" id="2.5.1.78" evidence="3 7"/>
<dbReference type="PANTHER" id="PTHR21058:SF0">
    <property type="entry name" value="6,7-DIMETHYL-8-RIBITYLLUMAZINE SYNTHASE"/>
    <property type="match status" value="1"/>
</dbReference>
<feature type="binding site" evidence="7">
    <location>
        <begin position="80"/>
        <end position="82"/>
    </location>
    <ligand>
        <name>5-amino-6-(D-ribitylamino)uracil</name>
        <dbReference type="ChEBI" id="CHEBI:15934"/>
    </ligand>
</feature>
<comment type="caution">
    <text evidence="9">The sequence shown here is derived from an EMBL/GenBank/DDBJ whole genome shotgun (WGS) entry which is preliminary data.</text>
</comment>
<feature type="binding site" evidence="7">
    <location>
        <position position="151"/>
    </location>
    <ligand>
        <name>(2S)-2-hydroxy-3-oxobutyl phosphate</name>
        <dbReference type="ChEBI" id="CHEBI:58830"/>
    </ligand>
</feature>
<feature type="binding site" evidence="7">
    <location>
        <position position="46"/>
    </location>
    <ligand>
        <name>5-amino-6-(D-ribitylamino)uracil</name>
        <dbReference type="ChEBI" id="CHEBI:15934"/>
    </ligand>
</feature>